<dbReference type="InterPro" id="IPR043502">
    <property type="entry name" value="DNA/RNA_pol_sf"/>
</dbReference>
<dbReference type="EMBL" id="JARQWQ010000164">
    <property type="protein sequence ID" value="KAK2547874.1"/>
    <property type="molecule type" value="Genomic_DNA"/>
</dbReference>
<dbReference type="InterPro" id="IPR000477">
    <property type="entry name" value="RT_dom"/>
</dbReference>
<reference evidence="4" key="1">
    <citation type="journal article" date="2023" name="G3 (Bethesda)">
        <title>Whole genome assembly and annotation of the endangered Caribbean coral Acropora cervicornis.</title>
        <authorList>
            <person name="Selwyn J.D."/>
            <person name="Vollmer S.V."/>
        </authorList>
    </citation>
    <scope>NUCLEOTIDE SEQUENCE</scope>
    <source>
        <strain evidence="4">K2</strain>
    </source>
</reference>
<feature type="region of interest" description="Disordered" evidence="1">
    <location>
        <begin position="1344"/>
        <end position="1365"/>
    </location>
</feature>
<dbReference type="InterPro" id="IPR051320">
    <property type="entry name" value="Viral_Replic_Matur_Polypro"/>
</dbReference>
<reference evidence="4" key="2">
    <citation type="journal article" date="2023" name="Science">
        <title>Genomic signatures of disease resistance in endangered staghorn corals.</title>
        <authorList>
            <person name="Vollmer S.V."/>
            <person name="Selwyn J.D."/>
            <person name="Despard B.A."/>
            <person name="Roesel C.L."/>
        </authorList>
    </citation>
    <scope>NUCLEOTIDE SEQUENCE</scope>
    <source>
        <strain evidence="4">K2</strain>
    </source>
</reference>
<proteinExistence type="predicted"/>
<gene>
    <name evidence="4" type="ORF">P5673_032050</name>
</gene>
<dbReference type="InterPro" id="IPR041577">
    <property type="entry name" value="RT_RNaseH_2"/>
</dbReference>
<dbReference type="Pfam" id="PF00078">
    <property type="entry name" value="RVT_1"/>
    <property type="match status" value="1"/>
</dbReference>
<sequence length="1365" mass="150276">MRIGSTTPRSHPNSGRGRPRRRPFLSRTLCKTAGRPHNTHKLMDCRYLPDRDRRPWARSRMVMDDPDDPGGEECEPLDESSDLVVPPVQSGEPAALRVSIVQSPVLHTFYHPLQLTLDTGAISNMVRASPAQLYGFPITPASQMTRQADGVTPMDVIGEVHCSLTRGQWTFELDDLVVRQLDVDILANNPFMARNDNGVRPAKRQIEIGGTEIISYSSPSRHTRQPNVRRTQSFLLRSPNRTVVLLGEYLQFITPSDADSDTLWALESRLDCPSNTQHHAVRVSNTTDSPILLKRGEHLCQARHILPVEASISTSPPNTCGAVSSSPAICNPFSSRVILDPDGCLDQDTREKFKALNLEVDDVFNPSISKYNGASGKVEAVVNIGSTPPPQRKGRMPHYNSNTLEGLQAKFDELEAAGVFAKPEQVNVHVEYLNTSSLFKQPNGGSRLVTSFGEVAQYSKPQASLMPNVDGVLREIGKWRYMVITDLLKSFYQIPLAHSSMKYCGIATPFKGVRVYTRSAMGMPGSETYLKELMSRVLGDLIQEGCVAKIADDLYVGGNSPVEVLDNWRRVLALLDKNSLRLSPAKTIICPRKAIVQGWVWSNGTLPASPHKLAALSSVEPPSTVGVLPRFAELLDRLDQATGGKESRGKIVWGDELLLAFKSAQRALEDNRTITIPQPQDALWIVTDGSVKNRGIAATLYVHRHGSLLLAGFFSAKLRKHQVTWLPCEIEALAIGAAIRHFASFIIQSSHTTEVLTDNRPCVQAYKKLKRGEFSASSRVTSFLSTVSRHSAHVRHIAGVENLPSDYASRNPQECLDSSCQICKFVVELEDSVVRSLSVSNVLQGSAKMPFSSRAAWQATQLECPHLRRTHSHFSQGTRPSTKATKISDVKRYLEDVVIASDGLLVVRDHQPLQTPRERLVVPRSVLNGLLTALHILLSHPSKYQTKCLLSQYLFALDVDKAIDLVSSSCHTCETVKSIPKHFQPQSSEVAPRSIGVSFAPDVARRQRQLILELRETVSSYTLTTLIQSEKHKDLRNALIVLCSQLRSLHDGGATIRVEPAPGFCALASDPILLSHGITLEIGRVKNPHENPVAERDIEELGGPVSDVTLARATANANSRIRRDGLSAREVWTQPDQLTGEQLTIVDRQLILSQHYSRQQNHRPSAKPKARRRTNLPSAVVSVGDLVFLKGDRDKLKASENYLVVSIREDLSCELRKFTSSQFRSKVYLVPMSECYPVAPTVLAQSPQGPIRGLYKPSTFDSDDVADPAILPPRPSTVPASPPVVNQPPACAPPTVPQPVHDALPVQELPPVPAAIIPPACSPVSSPDRSVLAIAPPESAAVVPPRISGRERSAPFWQNQDWDLT</sequence>
<dbReference type="PANTHER" id="PTHR33064">
    <property type="entry name" value="POL PROTEIN"/>
    <property type="match status" value="1"/>
</dbReference>
<comment type="caution">
    <text evidence="4">The sequence shown here is derived from an EMBL/GenBank/DDBJ whole genome shotgun (WGS) entry which is preliminary data.</text>
</comment>
<feature type="region of interest" description="Disordered" evidence="1">
    <location>
        <begin position="58"/>
        <end position="82"/>
    </location>
</feature>
<dbReference type="SUPFAM" id="SSF56672">
    <property type="entry name" value="DNA/RNA polymerases"/>
    <property type="match status" value="1"/>
</dbReference>
<dbReference type="InterPro" id="IPR021109">
    <property type="entry name" value="Peptidase_aspartic_dom_sf"/>
</dbReference>
<organism evidence="4 5">
    <name type="scientific">Acropora cervicornis</name>
    <name type="common">Staghorn coral</name>
    <dbReference type="NCBI Taxonomy" id="6130"/>
    <lineage>
        <taxon>Eukaryota</taxon>
        <taxon>Metazoa</taxon>
        <taxon>Cnidaria</taxon>
        <taxon>Anthozoa</taxon>
        <taxon>Hexacorallia</taxon>
        <taxon>Scleractinia</taxon>
        <taxon>Astrocoeniina</taxon>
        <taxon>Acroporidae</taxon>
        <taxon>Acropora</taxon>
    </lineage>
</organism>
<keyword evidence="5" id="KW-1185">Reference proteome</keyword>
<protein>
    <submittedName>
        <fullName evidence="4">Retrovirus-related Pol polyprotein from transposon opus</fullName>
    </submittedName>
</protein>
<feature type="region of interest" description="Disordered" evidence="1">
    <location>
        <begin position="1"/>
        <end position="25"/>
    </location>
</feature>
<dbReference type="Gene3D" id="3.30.70.270">
    <property type="match status" value="1"/>
</dbReference>
<dbReference type="InterPro" id="IPR043128">
    <property type="entry name" value="Rev_trsase/Diguanyl_cyclase"/>
</dbReference>
<evidence type="ECO:0000313" key="5">
    <source>
        <dbReference type="Proteomes" id="UP001249851"/>
    </source>
</evidence>
<evidence type="ECO:0000313" key="4">
    <source>
        <dbReference type="EMBL" id="KAK2547874.1"/>
    </source>
</evidence>
<feature type="domain" description="Reverse transcriptase/retrotransposon-derived protein RNase H-like" evidence="3">
    <location>
        <begin position="653"/>
        <end position="749"/>
    </location>
</feature>
<feature type="compositionally biased region" description="Polar residues" evidence="1">
    <location>
        <begin position="1356"/>
        <end position="1365"/>
    </location>
</feature>
<accession>A0AAD9PRR6</accession>
<dbReference type="Proteomes" id="UP001249851">
    <property type="component" value="Unassembled WGS sequence"/>
</dbReference>
<dbReference type="Gene3D" id="2.40.70.10">
    <property type="entry name" value="Acid Proteases"/>
    <property type="match status" value="1"/>
</dbReference>
<dbReference type="Pfam" id="PF17919">
    <property type="entry name" value="RT_RNaseH_2"/>
    <property type="match status" value="1"/>
</dbReference>
<evidence type="ECO:0000259" key="2">
    <source>
        <dbReference type="Pfam" id="PF00078"/>
    </source>
</evidence>
<dbReference type="PANTHER" id="PTHR33064:SF37">
    <property type="entry name" value="RIBONUCLEASE H"/>
    <property type="match status" value="1"/>
</dbReference>
<feature type="domain" description="Reverse transcriptase" evidence="2">
    <location>
        <begin position="459"/>
        <end position="590"/>
    </location>
</feature>
<feature type="compositionally biased region" description="Acidic residues" evidence="1">
    <location>
        <begin position="64"/>
        <end position="81"/>
    </location>
</feature>
<evidence type="ECO:0000259" key="3">
    <source>
        <dbReference type="Pfam" id="PF17919"/>
    </source>
</evidence>
<name>A0AAD9PRR6_ACRCE</name>
<dbReference type="Gene3D" id="3.10.10.10">
    <property type="entry name" value="HIV Type 1 Reverse Transcriptase, subunit A, domain 1"/>
    <property type="match status" value="1"/>
</dbReference>
<evidence type="ECO:0000256" key="1">
    <source>
        <dbReference type="SAM" id="MobiDB-lite"/>
    </source>
</evidence>